<organism evidence="2 3">
    <name type="scientific">Isachenkonia alkalipeptolytica</name>
    <dbReference type="NCBI Taxonomy" id="2565777"/>
    <lineage>
        <taxon>Bacteria</taxon>
        <taxon>Bacillati</taxon>
        <taxon>Bacillota</taxon>
        <taxon>Clostridia</taxon>
        <taxon>Eubacteriales</taxon>
        <taxon>Clostridiaceae</taxon>
        <taxon>Isachenkonia</taxon>
    </lineage>
</organism>
<accession>A0AA43XKS5</accession>
<feature type="domain" description="Flavodoxin" evidence="1">
    <location>
        <begin position="4"/>
        <end position="142"/>
    </location>
</feature>
<gene>
    <name evidence="2" type="ORF">ISALK_06490</name>
</gene>
<dbReference type="InterPro" id="IPR026816">
    <property type="entry name" value="Flavodoxin_dom"/>
</dbReference>
<dbReference type="Gene3D" id="3.40.50.360">
    <property type="match status" value="1"/>
</dbReference>
<dbReference type="RefSeq" id="WP_160720371.1">
    <property type="nucleotide sequence ID" value="NZ_SUMG01000006.1"/>
</dbReference>
<dbReference type="GO" id="GO:0010181">
    <property type="term" value="F:FMN binding"/>
    <property type="evidence" value="ECO:0007669"/>
    <property type="project" value="InterPro"/>
</dbReference>
<dbReference type="Pfam" id="PF12724">
    <property type="entry name" value="Flavodoxin_5"/>
    <property type="match status" value="1"/>
</dbReference>
<dbReference type="InterPro" id="IPR052200">
    <property type="entry name" value="Protoporphyrinogen_IX_DH"/>
</dbReference>
<protein>
    <recommendedName>
        <fullName evidence="1">Flavodoxin domain-containing protein</fullName>
    </recommendedName>
</protein>
<name>A0AA43XKS5_9CLOT</name>
<dbReference type="InterPro" id="IPR029039">
    <property type="entry name" value="Flavoprotein-like_sf"/>
</dbReference>
<keyword evidence="3" id="KW-1185">Reference proteome</keyword>
<dbReference type="EMBL" id="SUMG01000006">
    <property type="protein sequence ID" value="NBG88146.1"/>
    <property type="molecule type" value="Genomic_DNA"/>
</dbReference>
<dbReference type="InterPro" id="IPR001226">
    <property type="entry name" value="Flavodoxin_CS"/>
</dbReference>
<evidence type="ECO:0000313" key="2">
    <source>
        <dbReference type="EMBL" id="NBG88146.1"/>
    </source>
</evidence>
<dbReference type="GO" id="GO:0006783">
    <property type="term" value="P:heme biosynthetic process"/>
    <property type="evidence" value="ECO:0007669"/>
    <property type="project" value="TreeGrafter"/>
</dbReference>
<proteinExistence type="predicted"/>
<dbReference type="PANTHER" id="PTHR38030:SF2">
    <property type="entry name" value="PROTOPORPHYRINOGEN IX DEHYDROGENASE [QUINONE]"/>
    <property type="match status" value="1"/>
</dbReference>
<sequence>MKAIVVYKSKTGFTKRYAEWIVEELQCDITTYENIFREMIAEYDLVIYGSRIHAGRVDGLKKIKDLVEKVNRPKLMVFATGGTPSAVEGAIRGIWKASFSEEELQEIPHFYMQSGLNYEKMGRGDRLIMKTLAKVLNRKKDKTSDEVGCEEAIGDSYDISSREYVLPLVQCVQEMK</sequence>
<dbReference type="GO" id="GO:0009055">
    <property type="term" value="F:electron transfer activity"/>
    <property type="evidence" value="ECO:0007669"/>
    <property type="project" value="InterPro"/>
</dbReference>
<comment type="caution">
    <text evidence="2">The sequence shown here is derived from an EMBL/GenBank/DDBJ whole genome shotgun (WGS) entry which is preliminary data.</text>
</comment>
<dbReference type="PANTHER" id="PTHR38030">
    <property type="entry name" value="PROTOPORPHYRINOGEN IX DEHYDROGENASE [MENAQUINONE]"/>
    <property type="match status" value="1"/>
</dbReference>
<evidence type="ECO:0000259" key="1">
    <source>
        <dbReference type="Pfam" id="PF12724"/>
    </source>
</evidence>
<dbReference type="AlphaFoldDB" id="A0AA43XKS5"/>
<dbReference type="Proteomes" id="UP000449710">
    <property type="component" value="Unassembled WGS sequence"/>
</dbReference>
<reference evidence="2 3" key="1">
    <citation type="submission" date="2019-04" db="EMBL/GenBank/DDBJ databases">
        <title>Isachenkonia alkalipeptolytica gen. nov. sp. nov. a new anaerobic, alkiliphilic organothrophic bacterium capable to reduce synthesized ferrihydrite isolated from a soda lake.</title>
        <authorList>
            <person name="Toshchakov S.V."/>
            <person name="Zavarzina D.G."/>
            <person name="Zhilina T.N."/>
            <person name="Kostrikina N.A."/>
            <person name="Kublanov I.V."/>
        </authorList>
    </citation>
    <scope>NUCLEOTIDE SEQUENCE [LARGE SCALE GENOMIC DNA]</scope>
    <source>
        <strain evidence="2 3">Z-1701</strain>
    </source>
</reference>
<evidence type="ECO:0000313" key="3">
    <source>
        <dbReference type="Proteomes" id="UP000449710"/>
    </source>
</evidence>
<dbReference type="GO" id="GO:0070819">
    <property type="term" value="F:menaquinone-dependent protoporphyrinogen oxidase activity"/>
    <property type="evidence" value="ECO:0007669"/>
    <property type="project" value="TreeGrafter"/>
</dbReference>
<dbReference type="PROSITE" id="PS00201">
    <property type="entry name" value="FLAVODOXIN"/>
    <property type="match status" value="1"/>
</dbReference>
<dbReference type="SUPFAM" id="SSF52218">
    <property type="entry name" value="Flavoproteins"/>
    <property type="match status" value="1"/>
</dbReference>